<reference evidence="1" key="2">
    <citation type="journal article" date="2015" name="Fish Shellfish Immunol.">
        <title>Early steps in the European eel (Anguilla anguilla)-Vibrio vulnificus interaction in the gills: Role of the RtxA13 toxin.</title>
        <authorList>
            <person name="Callol A."/>
            <person name="Pajuelo D."/>
            <person name="Ebbesson L."/>
            <person name="Teles M."/>
            <person name="MacKenzie S."/>
            <person name="Amaro C."/>
        </authorList>
    </citation>
    <scope>NUCLEOTIDE SEQUENCE</scope>
</reference>
<accession>A0A0E9U2H3</accession>
<dbReference type="AlphaFoldDB" id="A0A0E9U2H3"/>
<organism evidence="1">
    <name type="scientific">Anguilla anguilla</name>
    <name type="common">European freshwater eel</name>
    <name type="synonym">Muraena anguilla</name>
    <dbReference type="NCBI Taxonomy" id="7936"/>
    <lineage>
        <taxon>Eukaryota</taxon>
        <taxon>Metazoa</taxon>
        <taxon>Chordata</taxon>
        <taxon>Craniata</taxon>
        <taxon>Vertebrata</taxon>
        <taxon>Euteleostomi</taxon>
        <taxon>Actinopterygii</taxon>
        <taxon>Neopterygii</taxon>
        <taxon>Teleostei</taxon>
        <taxon>Anguilliformes</taxon>
        <taxon>Anguillidae</taxon>
        <taxon>Anguilla</taxon>
    </lineage>
</organism>
<evidence type="ECO:0000313" key="1">
    <source>
        <dbReference type="EMBL" id="JAH59173.1"/>
    </source>
</evidence>
<dbReference type="EMBL" id="GBXM01049404">
    <property type="protein sequence ID" value="JAH59173.1"/>
    <property type="molecule type" value="Transcribed_RNA"/>
</dbReference>
<name>A0A0E9U2H3_ANGAN</name>
<reference evidence="1" key="1">
    <citation type="submission" date="2014-11" db="EMBL/GenBank/DDBJ databases">
        <authorList>
            <person name="Amaro Gonzalez C."/>
        </authorList>
    </citation>
    <scope>NUCLEOTIDE SEQUENCE</scope>
</reference>
<protein>
    <submittedName>
        <fullName evidence="1">Uncharacterized protein</fullName>
    </submittedName>
</protein>
<sequence>MQMPLPGSSEFTFLDASYSVDNKHLESFFSSYR</sequence>
<proteinExistence type="predicted"/>